<dbReference type="SUPFAM" id="SSF89957">
    <property type="entry name" value="MTH1187/YkoF-like"/>
    <property type="match status" value="1"/>
</dbReference>
<dbReference type="RefSeq" id="WP_012814168.1">
    <property type="nucleotide sequence ID" value="NC_013235.1"/>
</dbReference>
<evidence type="ECO:0000259" key="2">
    <source>
        <dbReference type="Pfam" id="PF01910"/>
    </source>
</evidence>
<dbReference type="InterPro" id="IPR002767">
    <property type="entry name" value="Thiamine_BP"/>
</dbReference>
<feature type="compositionally biased region" description="Basic and acidic residues" evidence="1">
    <location>
        <begin position="12"/>
        <end position="21"/>
    </location>
</feature>
<dbReference type="InParanoid" id="C8XK10"/>
<evidence type="ECO:0000313" key="4">
    <source>
        <dbReference type="Proteomes" id="UP000002218"/>
    </source>
</evidence>
<feature type="domain" description="Thiamine-binding protein" evidence="2">
    <location>
        <begin position="6"/>
        <end position="76"/>
    </location>
</feature>
<evidence type="ECO:0000313" key="3">
    <source>
        <dbReference type="EMBL" id="ACV76693.1"/>
    </source>
</evidence>
<evidence type="ECO:0000256" key="1">
    <source>
        <dbReference type="SAM" id="MobiDB-lite"/>
    </source>
</evidence>
<keyword evidence="4" id="KW-1185">Reference proteome</keyword>
<accession>C8XK10</accession>
<reference evidence="4" key="1">
    <citation type="submission" date="2009-09" db="EMBL/GenBank/DDBJ databases">
        <title>The complete genome of Nakamurella multipartita DSM 44233.</title>
        <authorList>
            <consortium name="US DOE Joint Genome Institute (JGI-PGF)"/>
            <person name="Lucas S."/>
            <person name="Copeland A."/>
            <person name="Lapidus A."/>
            <person name="Glavina del Rio T."/>
            <person name="Dalin E."/>
            <person name="Tice H."/>
            <person name="Bruce D."/>
            <person name="Goodwin L."/>
            <person name="Pitluck S."/>
            <person name="Kyrpides N."/>
            <person name="Mavromatis K."/>
            <person name="Ivanova N."/>
            <person name="Ovchinnikova G."/>
            <person name="Sims D."/>
            <person name="Meincke L."/>
            <person name="Brettin T."/>
            <person name="Detter J.C."/>
            <person name="Han C."/>
            <person name="Larimer F."/>
            <person name="Land M."/>
            <person name="Hauser L."/>
            <person name="Markowitz V."/>
            <person name="Cheng J.-F."/>
            <person name="Hugenholtz P."/>
            <person name="Woyke T."/>
            <person name="Wu D."/>
            <person name="Klenk H.-P."/>
            <person name="Eisen J.A."/>
        </authorList>
    </citation>
    <scope>NUCLEOTIDE SEQUENCE [LARGE SCALE GENOMIC DNA]</scope>
    <source>
        <strain evidence="4">ATCC 700099 / DSM 44233 / CIP 104796 / JCM 9543 / NBRC 105858 / Y-104</strain>
    </source>
</reference>
<dbReference type="AlphaFoldDB" id="C8XK10"/>
<gene>
    <name evidence="3" type="ordered locus">Namu_0263</name>
</gene>
<dbReference type="Proteomes" id="UP000002218">
    <property type="component" value="Chromosome"/>
</dbReference>
<protein>
    <recommendedName>
        <fullName evidence="2">Thiamine-binding protein domain-containing protein</fullName>
    </recommendedName>
</protein>
<feature type="region of interest" description="Disordered" evidence="1">
    <location>
        <begin position="1"/>
        <end position="21"/>
    </location>
</feature>
<dbReference type="OrthoDB" id="5190319at2"/>
<reference evidence="3 4" key="2">
    <citation type="journal article" date="2010" name="Stand. Genomic Sci.">
        <title>Complete genome sequence of Nakamurella multipartita type strain (Y-104).</title>
        <authorList>
            <person name="Tice H."/>
            <person name="Mayilraj S."/>
            <person name="Sims D."/>
            <person name="Lapidus A."/>
            <person name="Nolan M."/>
            <person name="Lucas S."/>
            <person name="Glavina Del Rio T."/>
            <person name="Copeland A."/>
            <person name="Cheng J.F."/>
            <person name="Meincke L."/>
            <person name="Bruce D."/>
            <person name="Goodwin L."/>
            <person name="Pitluck S."/>
            <person name="Ivanova N."/>
            <person name="Mavromatis K."/>
            <person name="Ovchinnikova G."/>
            <person name="Pati A."/>
            <person name="Chen A."/>
            <person name="Palaniappan K."/>
            <person name="Land M."/>
            <person name="Hauser L."/>
            <person name="Chang Y.J."/>
            <person name="Jeffries C.D."/>
            <person name="Detter J.C."/>
            <person name="Brettin T."/>
            <person name="Rohde M."/>
            <person name="Goker M."/>
            <person name="Bristow J."/>
            <person name="Eisen J.A."/>
            <person name="Markowitz V."/>
            <person name="Hugenholtz P."/>
            <person name="Kyrpides N.C."/>
            <person name="Klenk H.P."/>
            <person name="Chen F."/>
        </authorList>
    </citation>
    <scope>NUCLEOTIDE SEQUENCE [LARGE SCALE GENOMIC DNA]</scope>
    <source>
        <strain evidence="4">ATCC 700099 / DSM 44233 / CIP 104796 / JCM 9543 / NBRC 105858 / Y-104</strain>
    </source>
</reference>
<sequence length="79" mass="8541">MRVVAEFTTEPFHGEGEPPEHAQRAWEVVQAAGLTGDFGPLGTEVQGERDTVLDALREVMAAALDAGATRITVQLHTER</sequence>
<dbReference type="eggNOG" id="COG0011">
    <property type="taxonomic scope" value="Bacteria"/>
</dbReference>
<dbReference type="InterPro" id="IPR029756">
    <property type="entry name" value="MTH1187/YkoF-like"/>
</dbReference>
<dbReference type="HOGENOM" id="CLU_175628_0_0_11"/>
<dbReference type="KEGG" id="nml:Namu_0263"/>
<dbReference type="EMBL" id="CP001737">
    <property type="protein sequence ID" value="ACV76693.1"/>
    <property type="molecule type" value="Genomic_DNA"/>
</dbReference>
<proteinExistence type="predicted"/>
<name>C8XK10_NAKMY</name>
<dbReference type="Gene3D" id="3.30.70.930">
    <property type="match status" value="1"/>
</dbReference>
<dbReference type="Pfam" id="PF01910">
    <property type="entry name" value="Thiamine_BP"/>
    <property type="match status" value="1"/>
</dbReference>
<dbReference type="STRING" id="479431.Namu_0263"/>
<organism evidence="3 4">
    <name type="scientific">Nakamurella multipartita (strain ATCC 700099 / DSM 44233 / CIP 104796 / JCM 9543 / NBRC 105858 / Y-104)</name>
    <name type="common">Microsphaera multipartita</name>
    <dbReference type="NCBI Taxonomy" id="479431"/>
    <lineage>
        <taxon>Bacteria</taxon>
        <taxon>Bacillati</taxon>
        <taxon>Actinomycetota</taxon>
        <taxon>Actinomycetes</taxon>
        <taxon>Nakamurellales</taxon>
        <taxon>Nakamurellaceae</taxon>
        <taxon>Nakamurella</taxon>
    </lineage>
</organism>